<name>A0A7J8YTE4_GOSAI</name>
<proteinExistence type="predicted"/>
<accession>A0A7J8YTE4</accession>
<evidence type="ECO:0008006" key="4">
    <source>
        <dbReference type="Google" id="ProtNLM"/>
    </source>
</evidence>
<feature type="transmembrane region" description="Helical" evidence="1">
    <location>
        <begin position="12"/>
        <end position="33"/>
    </location>
</feature>
<keyword evidence="1" id="KW-1133">Transmembrane helix</keyword>
<reference evidence="2 3" key="1">
    <citation type="journal article" date="2019" name="Genome Biol. Evol.">
        <title>Insights into the evolution of the New World diploid cottons (Gossypium, subgenus Houzingenia) based on genome sequencing.</title>
        <authorList>
            <person name="Grover C.E."/>
            <person name="Arick M.A. 2nd"/>
            <person name="Thrash A."/>
            <person name="Conover J.L."/>
            <person name="Sanders W.S."/>
            <person name="Peterson D.G."/>
            <person name="Frelichowski J.E."/>
            <person name="Scheffler J.A."/>
            <person name="Scheffler B.E."/>
            <person name="Wendel J.F."/>
        </authorList>
    </citation>
    <scope>NUCLEOTIDE SEQUENCE [LARGE SCALE GENOMIC DNA]</scope>
    <source>
        <strain evidence="2">185</strain>
        <tissue evidence="2">Leaf</tissue>
    </source>
</reference>
<dbReference type="PANTHER" id="PTHR47723">
    <property type="entry name" value="OS05G0353850 PROTEIN"/>
    <property type="match status" value="1"/>
</dbReference>
<sequence length="155" mass="17865">MDWMIVNKESNVGLHVGIIEWGMYFVVLCWFLWKNRSRTIFQHDSVYPKKILRRTESLVTNICSMMRTDSLKSPNRSIYVKWNPPKKGWVKVNTDGASIDNGNYSTIGGVLRDFHVARHRGYPKVILVSDNKVKVDMLNVNAEDVMMFPSSGVLK</sequence>
<dbReference type="InterPro" id="IPR053151">
    <property type="entry name" value="RNase_H-like"/>
</dbReference>
<evidence type="ECO:0000313" key="3">
    <source>
        <dbReference type="Proteomes" id="UP000593577"/>
    </source>
</evidence>
<evidence type="ECO:0000313" key="2">
    <source>
        <dbReference type="EMBL" id="MBA0702807.1"/>
    </source>
</evidence>
<dbReference type="AlphaFoldDB" id="A0A7J8YTE4"/>
<dbReference type="Proteomes" id="UP000593577">
    <property type="component" value="Unassembled WGS sequence"/>
</dbReference>
<comment type="caution">
    <text evidence="2">The sequence shown here is derived from an EMBL/GenBank/DDBJ whole genome shotgun (WGS) entry which is preliminary data.</text>
</comment>
<keyword evidence="1" id="KW-0812">Transmembrane</keyword>
<keyword evidence="3" id="KW-1185">Reference proteome</keyword>
<dbReference type="PANTHER" id="PTHR47723:SF19">
    <property type="entry name" value="POLYNUCLEOTIDYL TRANSFERASE, RIBONUCLEASE H-LIKE SUPERFAMILY PROTEIN"/>
    <property type="match status" value="1"/>
</dbReference>
<gene>
    <name evidence="2" type="ORF">Goari_022169</name>
</gene>
<keyword evidence="1" id="KW-0472">Membrane</keyword>
<evidence type="ECO:0000256" key="1">
    <source>
        <dbReference type="SAM" id="Phobius"/>
    </source>
</evidence>
<dbReference type="EMBL" id="JABFAA010353918">
    <property type="protein sequence ID" value="MBA0702807.1"/>
    <property type="molecule type" value="Genomic_DNA"/>
</dbReference>
<protein>
    <recommendedName>
        <fullName evidence="4">RNase H type-1 domain-containing protein</fullName>
    </recommendedName>
</protein>
<organism evidence="2 3">
    <name type="scientific">Gossypium aridum</name>
    <name type="common">American cotton</name>
    <name type="synonym">Erioxylum aridum</name>
    <dbReference type="NCBI Taxonomy" id="34290"/>
    <lineage>
        <taxon>Eukaryota</taxon>
        <taxon>Viridiplantae</taxon>
        <taxon>Streptophyta</taxon>
        <taxon>Embryophyta</taxon>
        <taxon>Tracheophyta</taxon>
        <taxon>Spermatophyta</taxon>
        <taxon>Magnoliopsida</taxon>
        <taxon>eudicotyledons</taxon>
        <taxon>Gunneridae</taxon>
        <taxon>Pentapetalae</taxon>
        <taxon>rosids</taxon>
        <taxon>malvids</taxon>
        <taxon>Malvales</taxon>
        <taxon>Malvaceae</taxon>
        <taxon>Malvoideae</taxon>
        <taxon>Gossypium</taxon>
    </lineage>
</organism>